<dbReference type="SMART" id="SM00450">
    <property type="entry name" value="RHOD"/>
    <property type="match status" value="1"/>
</dbReference>
<dbReference type="SUPFAM" id="SSF52821">
    <property type="entry name" value="Rhodanese/Cell cycle control phosphatase"/>
    <property type="match status" value="1"/>
</dbReference>
<gene>
    <name evidence="8" type="ORF">E8E12_002604</name>
</gene>
<evidence type="ECO:0000256" key="1">
    <source>
        <dbReference type="ARBA" id="ARBA00001974"/>
    </source>
</evidence>
<dbReference type="PANTHER" id="PTHR43429">
    <property type="entry name" value="PYRIDINE NUCLEOTIDE-DISULFIDE OXIDOREDUCTASE DOMAIN-CONTAINING"/>
    <property type="match status" value="1"/>
</dbReference>
<dbReference type="PRINTS" id="PR00368">
    <property type="entry name" value="FADPNR"/>
</dbReference>
<dbReference type="InterPro" id="IPR023753">
    <property type="entry name" value="FAD/NAD-binding_dom"/>
</dbReference>
<dbReference type="EMBL" id="SWKV01000062">
    <property type="protein sequence ID" value="KAF3034992.1"/>
    <property type="molecule type" value="Genomic_DNA"/>
</dbReference>
<dbReference type="Pfam" id="PF07992">
    <property type="entry name" value="Pyr_redox_2"/>
    <property type="match status" value="1"/>
</dbReference>
<organism evidence="8 9">
    <name type="scientific">Didymella heteroderae</name>
    <dbReference type="NCBI Taxonomy" id="1769908"/>
    <lineage>
        <taxon>Eukaryota</taxon>
        <taxon>Fungi</taxon>
        <taxon>Dikarya</taxon>
        <taxon>Ascomycota</taxon>
        <taxon>Pezizomycotina</taxon>
        <taxon>Dothideomycetes</taxon>
        <taxon>Pleosporomycetidae</taxon>
        <taxon>Pleosporales</taxon>
        <taxon>Pleosporineae</taxon>
        <taxon>Didymellaceae</taxon>
        <taxon>Didymella</taxon>
    </lineage>
</organism>
<dbReference type="GO" id="GO:0016491">
    <property type="term" value="F:oxidoreductase activity"/>
    <property type="evidence" value="ECO:0007669"/>
    <property type="project" value="UniProtKB-KW"/>
</dbReference>
<accession>A0A9P5BXW3</accession>
<reference evidence="8" key="1">
    <citation type="submission" date="2019-04" db="EMBL/GenBank/DDBJ databases">
        <title>Sequencing of skin fungus with MAO and IRED activity.</title>
        <authorList>
            <person name="Marsaioli A.J."/>
            <person name="Bonatto J.M.C."/>
            <person name="Reis Junior O."/>
        </authorList>
    </citation>
    <scope>NUCLEOTIDE SEQUENCE</scope>
    <source>
        <strain evidence="8">28M1</strain>
    </source>
</reference>
<dbReference type="SUPFAM" id="SSF51905">
    <property type="entry name" value="FAD/NAD(P)-binding domain"/>
    <property type="match status" value="1"/>
</dbReference>
<dbReference type="InterPro" id="IPR036188">
    <property type="entry name" value="FAD/NAD-bd_sf"/>
</dbReference>
<dbReference type="InterPro" id="IPR016156">
    <property type="entry name" value="FAD/NAD-linked_Rdtase_dimer_sf"/>
</dbReference>
<dbReference type="InterPro" id="IPR036873">
    <property type="entry name" value="Rhodanese-like_dom_sf"/>
</dbReference>
<dbReference type="AlphaFoldDB" id="A0A9P5BXW3"/>
<dbReference type="Gene3D" id="3.50.50.60">
    <property type="entry name" value="FAD/NAD(P)-binding domain"/>
    <property type="match status" value="2"/>
</dbReference>
<dbReference type="PANTHER" id="PTHR43429:SF1">
    <property type="entry name" value="NAD(P)H SULFUR OXIDOREDUCTASE (COA-DEPENDENT)"/>
    <property type="match status" value="1"/>
</dbReference>
<evidence type="ECO:0000256" key="2">
    <source>
        <dbReference type="ARBA" id="ARBA00009130"/>
    </source>
</evidence>
<dbReference type="Pfam" id="PF02852">
    <property type="entry name" value="Pyr_redox_dim"/>
    <property type="match status" value="1"/>
</dbReference>
<dbReference type="Proteomes" id="UP000758155">
    <property type="component" value="Unassembled WGS sequence"/>
</dbReference>
<comment type="caution">
    <text evidence="8">The sequence shown here is derived from an EMBL/GenBank/DDBJ whole genome shotgun (WGS) entry which is preliminary data.</text>
</comment>
<evidence type="ECO:0000256" key="4">
    <source>
        <dbReference type="ARBA" id="ARBA00022827"/>
    </source>
</evidence>
<keyword evidence="9" id="KW-1185">Reference proteome</keyword>
<dbReference type="InterPro" id="IPR001763">
    <property type="entry name" value="Rhodanese-like_dom"/>
</dbReference>
<proteinExistence type="inferred from homology"/>
<feature type="domain" description="Rhodanese" evidence="7">
    <location>
        <begin position="497"/>
        <end position="580"/>
    </location>
</feature>
<comment type="cofactor">
    <cofactor evidence="1">
        <name>FAD</name>
        <dbReference type="ChEBI" id="CHEBI:57692"/>
    </cofactor>
</comment>
<evidence type="ECO:0000256" key="5">
    <source>
        <dbReference type="ARBA" id="ARBA00023002"/>
    </source>
</evidence>
<keyword evidence="4" id="KW-0274">FAD</keyword>
<evidence type="ECO:0000259" key="7">
    <source>
        <dbReference type="PROSITE" id="PS50206"/>
    </source>
</evidence>
<comment type="similarity">
    <text evidence="2">Belongs to the class-III pyridine nucleotide-disulfide oxidoreductase family.</text>
</comment>
<protein>
    <recommendedName>
        <fullName evidence="7">Rhodanese domain-containing protein</fullName>
    </recommendedName>
</protein>
<keyword evidence="3" id="KW-0285">Flavoprotein</keyword>
<dbReference type="OrthoDB" id="361797at2759"/>
<evidence type="ECO:0000256" key="6">
    <source>
        <dbReference type="ARBA" id="ARBA00023284"/>
    </source>
</evidence>
<evidence type="ECO:0000256" key="3">
    <source>
        <dbReference type="ARBA" id="ARBA00022630"/>
    </source>
</evidence>
<dbReference type="Gene3D" id="3.40.250.10">
    <property type="entry name" value="Rhodanese-like domain"/>
    <property type="match status" value="1"/>
</dbReference>
<dbReference type="Pfam" id="PF00581">
    <property type="entry name" value="Rhodanese"/>
    <property type="match status" value="1"/>
</dbReference>
<dbReference type="PROSITE" id="PS50206">
    <property type="entry name" value="RHODANESE_3"/>
    <property type="match status" value="1"/>
</dbReference>
<sequence length="581" mass="64042">MNFLSDIKLPHIQRKNKQVHDLATRSHVRKIVVVGGVAGGMSFAARARRLSESTSITVFEQGSYVGYANCGIPYALGGIISSSEALILQTPESIKSRYNIVVRPNCQVTRIDRKKKTIEYTNREGETGTMEYDRLVLAQGAEPLTPSIPGIHDRQVFHLQTIPHMEAIKRHITVHSSRSAIIIGGGFIGLEAAESLSALGLKVSIVEYLPHVFPPIDPDIAEALHFELMKHNIDLYLDARVETIDHSKTPKLSSCVTLRSGEKIQGEIIICVAGMRPRTALAEQAGLHVNQFGIITDTHMRTTDHHIYAVGDMACTINRVTGREENLALAGPANRQGRLVADHMFGRPVIYRGNVNTVVCKVFDIHVGIVGYSVSNLRAQDLDTEYITVHPPDHARYYPGSSEMTLKLAFSRHNGKILGAQVVGKSGVDKRLDVVATCMQASMTVFDLEDLELGYAPPFGSAKDPVNMAGFVASNVLRGDVEIVHPETLTLDSLRYYQILDVRSELEYARGHVKNAILCPLDELRDRLPGLDNSMKVLVYCQVGYRGYLAYRILKQAGFSAANLDGGFKKIAQFGYQTLIA</sequence>
<keyword evidence="5" id="KW-0560">Oxidoreductase</keyword>
<dbReference type="SUPFAM" id="SSF55424">
    <property type="entry name" value="FAD/NAD-linked reductases, dimerisation (C-terminal) domain"/>
    <property type="match status" value="1"/>
</dbReference>
<dbReference type="InterPro" id="IPR004099">
    <property type="entry name" value="Pyr_nucl-diS_OxRdtase_dimer"/>
</dbReference>
<keyword evidence="6" id="KW-0676">Redox-active center</keyword>
<evidence type="ECO:0000313" key="8">
    <source>
        <dbReference type="EMBL" id="KAF3034992.1"/>
    </source>
</evidence>
<name>A0A9P5BXW3_9PLEO</name>
<evidence type="ECO:0000313" key="9">
    <source>
        <dbReference type="Proteomes" id="UP000758155"/>
    </source>
</evidence>
<dbReference type="InterPro" id="IPR050260">
    <property type="entry name" value="FAD-bd_OxRdtase"/>
</dbReference>
<dbReference type="PRINTS" id="PR00411">
    <property type="entry name" value="PNDRDTASEI"/>
</dbReference>